<dbReference type="PANTHER" id="PTHR44229">
    <property type="entry name" value="15-HYDROXYPROSTAGLANDIN DEHYDROGENASE [NAD(+)]"/>
    <property type="match status" value="1"/>
</dbReference>
<dbReference type="InterPro" id="IPR020904">
    <property type="entry name" value="Sc_DH/Rdtase_CS"/>
</dbReference>
<dbReference type="Gene3D" id="3.40.50.720">
    <property type="entry name" value="NAD(P)-binding Rossmann-like Domain"/>
    <property type="match status" value="1"/>
</dbReference>
<dbReference type="InterPro" id="IPR002347">
    <property type="entry name" value="SDR_fam"/>
</dbReference>
<evidence type="ECO:0000256" key="4">
    <source>
        <dbReference type="RuleBase" id="RU000363"/>
    </source>
</evidence>
<dbReference type="PROSITE" id="PS00061">
    <property type="entry name" value="ADH_SHORT"/>
    <property type="match status" value="1"/>
</dbReference>
<comment type="caution">
    <text evidence="5">The sequence shown here is derived from an EMBL/GenBank/DDBJ whole genome shotgun (WGS) entry which is preliminary data.</text>
</comment>
<accession>A0A9W8L2W2</accession>
<dbReference type="OrthoDB" id="37659at2759"/>
<dbReference type="PRINTS" id="PR00080">
    <property type="entry name" value="SDRFAMILY"/>
</dbReference>
<dbReference type="AlphaFoldDB" id="A0A9W8L2W2"/>
<name>A0A9W8L2W2_9FUNG</name>
<sequence length="268" mass="28512">MTIPFEYEGRVAVVTGGAQSIGLLIAQNLVKRGVRVVVGDIQLSGAAEVDHMNKDAGAPVAVFKHCDVSDASALKSLIDQAIATFGKLDILVNNAGILDKPWELDSTGSAAHRCIMTNVCGTIEGTNYALHIWNQDKAARGIVVNLASIAAYVPLNFMATYAATKAAIAMYTKCMASVAPKVRVNAVAPGGVDTKFIDAEHLGRDHWTVKASGLIEPQRVVDQILRAIEDECLAGDIIIVKNNEEPELCKLPKSTDMEPLFQASAASV</sequence>
<dbReference type="SUPFAM" id="SSF51735">
    <property type="entry name" value="NAD(P)-binding Rossmann-fold domains"/>
    <property type="match status" value="1"/>
</dbReference>
<dbReference type="InterPro" id="IPR036291">
    <property type="entry name" value="NAD(P)-bd_dom_sf"/>
</dbReference>
<dbReference type="Pfam" id="PF00106">
    <property type="entry name" value="adh_short"/>
    <property type="match status" value="1"/>
</dbReference>
<dbReference type="PANTHER" id="PTHR44229:SF4">
    <property type="entry name" value="15-HYDROXYPROSTAGLANDIN DEHYDROGENASE [NAD(+)]"/>
    <property type="match status" value="1"/>
</dbReference>
<evidence type="ECO:0000313" key="6">
    <source>
        <dbReference type="Proteomes" id="UP001151516"/>
    </source>
</evidence>
<dbReference type="GO" id="GO:0005737">
    <property type="term" value="C:cytoplasm"/>
    <property type="evidence" value="ECO:0007669"/>
    <property type="project" value="TreeGrafter"/>
</dbReference>
<evidence type="ECO:0000256" key="3">
    <source>
        <dbReference type="ARBA" id="ARBA00023002"/>
    </source>
</evidence>
<evidence type="ECO:0000313" key="5">
    <source>
        <dbReference type="EMBL" id="KAJ2685518.1"/>
    </source>
</evidence>
<keyword evidence="6" id="KW-1185">Reference proteome</keyword>
<dbReference type="Proteomes" id="UP001151516">
    <property type="component" value="Unassembled WGS sequence"/>
</dbReference>
<dbReference type="PRINTS" id="PR00081">
    <property type="entry name" value="GDHRDH"/>
</dbReference>
<proteinExistence type="inferred from homology"/>
<keyword evidence="3" id="KW-0560">Oxidoreductase</keyword>
<reference evidence="5" key="1">
    <citation type="submission" date="2022-07" db="EMBL/GenBank/DDBJ databases">
        <title>Phylogenomic reconstructions and comparative analyses of Kickxellomycotina fungi.</title>
        <authorList>
            <person name="Reynolds N.K."/>
            <person name="Stajich J.E."/>
            <person name="Barry K."/>
            <person name="Grigoriev I.V."/>
            <person name="Crous P."/>
            <person name="Smith M.E."/>
        </authorList>
    </citation>
    <scope>NUCLEOTIDE SEQUENCE</scope>
    <source>
        <strain evidence="5">CBS 109367</strain>
    </source>
</reference>
<organism evidence="5 6">
    <name type="scientific">Coemansia spiralis</name>
    <dbReference type="NCBI Taxonomy" id="417178"/>
    <lineage>
        <taxon>Eukaryota</taxon>
        <taxon>Fungi</taxon>
        <taxon>Fungi incertae sedis</taxon>
        <taxon>Zoopagomycota</taxon>
        <taxon>Kickxellomycotina</taxon>
        <taxon>Kickxellomycetes</taxon>
        <taxon>Kickxellales</taxon>
        <taxon>Kickxellaceae</taxon>
        <taxon>Coemansia</taxon>
    </lineage>
</organism>
<keyword evidence="2" id="KW-0521">NADP</keyword>
<protein>
    <submittedName>
        <fullName evidence="5">Uncharacterized protein</fullName>
    </submittedName>
</protein>
<dbReference type="EMBL" id="JANBTX010000148">
    <property type="protein sequence ID" value="KAJ2685518.1"/>
    <property type="molecule type" value="Genomic_DNA"/>
</dbReference>
<comment type="similarity">
    <text evidence="1 4">Belongs to the short-chain dehydrogenases/reductases (SDR) family.</text>
</comment>
<evidence type="ECO:0000256" key="2">
    <source>
        <dbReference type="ARBA" id="ARBA00022857"/>
    </source>
</evidence>
<gene>
    <name evidence="5" type="ORF">IWW39_004208</name>
</gene>
<evidence type="ECO:0000256" key="1">
    <source>
        <dbReference type="ARBA" id="ARBA00006484"/>
    </source>
</evidence>
<dbReference type="GO" id="GO:0016616">
    <property type="term" value="F:oxidoreductase activity, acting on the CH-OH group of donors, NAD or NADP as acceptor"/>
    <property type="evidence" value="ECO:0007669"/>
    <property type="project" value="TreeGrafter"/>
</dbReference>